<comment type="caution">
    <text evidence="1">The sequence shown here is derived from an EMBL/GenBank/DDBJ whole genome shotgun (WGS) entry which is preliminary data.</text>
</comment>
<accession>A0ABP9BQI5</accession>
<keyword evidence="2" id="KW-1185">Reference proteome</keyword>
<evidence type="ECO:0000313" key="1">
    <source>
        <dbReference type="EMBL" id="GAA4798722.1"/>
    </source>
</evidence>
<dbReference type="EMBL" id="BAABHO010000034">
    <property type="protein sequence ID" value="GAA4798722.1"/>
    <property type="molecule type" value="Genomic_DNA"/>
</dbReference>
<sequence length="72" mass="8161">MSKSLIPLLSDLCFRNPHGITRSFPLKLVQLHGGSWDDAQNHWELLMQEVLNSDAVEENATGVDKLFVQPSW</sequence>
<evidence type="ECO:0000313" key="2">
    <source>
        <dbReference type="Proteomes" id="UP001500928"/>
    </source>
</evidence>
<protein>
    <submittedName>
        <fullName evidence="1">Uncharacterized protein</fullName>
    </submittedName>
</protein>
<reference evidence="2" key="1">
    <citation type="journal article" date="2019" name="Int. J. Syst. Evol. Microbiol.">
        <title>The Global Catalogue of Microorganisms (GCM) 10K type strain sequencing project: providing services to taxonomists for standard genome sequencing and annotation.</title>
        <authorList>
            <consortium name="The Broad Institute Genomics Platform"/>
            <consortium name="The Broad Institute Genome Sequencing Center for Infectious Disease"/>
            <person name="Wu L."/>
            <person name="Ma J."/>
        </authorList>
    </citation>
    <scope>NUCLEOTIDE SEQUENCE [LARGE SCALE GENOMIC DNA]</scope>
    <source>
        <strain evidence="2">JCM 17979</strain>
    </source>
</reference>
<dbReference type="Proteomes" id="UP001500928">
    <property type="component" value="Unassembled WGS sequence"/>
</dbReference>
<name>A0ABP9BQI5_9PSEU</name>
<organism evidence="1 2">
    <name type="scientific">Actinomycetospora chlora</name>
    <dbReference type="NCBI Taxonomy" id="663608"/>
    <lineage>
        <taxon>Bacteria</taxon>
        <taxon>Bacillati</taxon>
        <taxon>Actinomycetota</taxon>
        <taxon>Actinomycetes</taxon>
        <taxon>Pseudonocardiales</taxon>
        <taxon>Pseudonocardiaceae</taxon>
        <taxon>Actinomycetospora</taxon>
    </lineage>
</organism>
<proteinExistence type="predicted"/>
<gene>
    <name evidence="1" type="ORF">GCM10023200_39280</name>
</gene>